<dbReference type="PROSITE" id="PS00211">
    <property type="entry name" value="ABC_TRANSPORTER_1"/>
    <property type="match status" value="1"/>
</dbReference>
<dbReference type="PANTHER" id="PTHR43776">
    <property type="entry name" value="TRANSPORT ATP-BINDING PROTEIN"/>
    <property type="match status" value="1"/>
</dbReference>
<dbReference type="EMBL" id="JBHSBB010000009">
    <property type="protein sequence ID" value="MFC4031904.1"/>
    <property type="molecule type" value="Genomic_DNA"/>
</dbReference>
<keyword evidence="2" id="KW-0813">Transport</keyword>
<dbReference type="GO" id="GO:0005524">
    <property type="term" value="F:ATP binding"/>
    <property type="evidence" value="ECO:0007669"/>
    <property type="project" value="UniProtKB-KW"/>
</dbReference>
<dbReference type="PANTHER" id="PTHR43776:SF7">
    <property type="entry name" value="D,D-DIPEPTIDE TRANSPORT ATP-BINDING PROTEIN DDPF-RELATED"/>
    <property type="match status" value="1"/>
</dbReference>
<keyword evidence="8" id="KW-1185">Reference proteome</keyword>
<evidence type="ECO:0000313" key="7">
    <source>
        <dbReference type="EMBL" id="MFC4031904.1"/>
    </source>
</evidence>
<evidence type="ECO:0000256" key="3">
    <source>
        <dbReference type="ARBA" id="ARBA00022741"/>
    </source>
</evidence>
<evidence type="ECO:0000256" key="4">
    <source>
        <dbReference type="ARBA" id="ARBA00022840"/>
    </source>
</evidence>
<dbReference type="InterPro" id="IPR003593">
    <property type="entry name" value="AAA+_ATPase"/>
</dbReference>
<feature type="region of interest" description="Disordered" evidence="5">
    <location>
        <begin position="1"/>
        <end position="34"/>
    </location>
</feature>
<comment type="similarity">
    <text evidence="1">Belongs to the ABC transporter superfamily.</text>
</comment>
<dbReference type="InterPro" id="IPR017871">
    <property type="entry name" value="ABC_transporter-like_CS"/>
</dbReference>
<comment type="caution">
    <text evidence="7">The sequence shown here is derived from an EMBL/GenBank/DDBJ whole genome shotgun (WGS) entry which is preliminary data.</text>
</comment>
<keyword evidence="3" id="KW-0547">Nucleotide-binding</keyword>
<evidence type="ECO:0000259" key="6">
    <source>
        <dbReference type="PROSITE" id="PS50893"/>
    </source>
</evidence>
<name>A0ABV8HNL5_9ACTN</name>
<dbReference type="NCBIfam" id="TIGR01727">
    <property type="entry name" value="oligo_HPY"/>
    <property type="match status" value="1"/>
</dbReference>
<accession>A0ABV8HNL5</accession>
<keyword evidence="4 7" id="KW-0067">ATP-binding</keyword>
<feature type="domain" description="ABC transporter" evidence="6">
    <location>
        <begin position="55"/>
        <end position="303"/>
    </location>
</feature>
<feature type="compositionally biased region" description="Polar residues" evidence="5">
    <location>
        <begin position="353"/>
        <end position="363"/>
    </location>
</feature>
<dbReference type="CDD" id="cd03257">
    <property type="entry name" value="ABC_NikE_OppD_transporters"/>
    <property type="match status" value="1"/>
</dbReference>
<organism evidence="7 8">
    <name type="scientific">Streptomyces polygonati</name>
    <dbReference type="NCBI Taxonomy" id="1617087"/>
    <lineage>
        <taxon>Bacteria</taxon>
        <taxon>Bacillati</taxon>
        <taxon>Actinomycetota</taxon>
        <taxon>Actinomycetes</taxon>
        <taxon>Kitasatosporales</taxon>
        <taxon>Streptomycetaceae</taxon>
        <taxon>Streptomyces</taxon>
    </lineage>
</organism>
<dbReference type="InterPro" id="IPR003439">
    <property type="entry name" value="ABC_transporter-like_ATP-bd"/>
</dbReference>
<dbReference type="SMART" id="SM00382">
    <property type="entry name" value="AAA"/>
    <property type="match status" value="1"/>
</dbReference>
<gene>
    <name evidence="7" type="ORF">ACFO3J_10470</name>
</gene>
<dbReference type="Gene3D" id="3.40.50.300">
    <property type="entry name" value="P-loop containing nucleotide triphosphate hydrolases"/>
    <property type="match status" value="1"/>
</dbReference>
<evidence type="ECO:0000256" key="1">
    <source>
        <dbReference type="ARBA" id="ARBA00005417"/>
    </source>
</evidence>
<dbReference type="SUPFAM" id="SSF52540">
    <property type="entry name" value="P-loop containing nucleoside triphosphate hydrolases"/>
    <property type="match status" value="1"/>
</dbReference>
<reference evidence="8" key="1">
    <citation type="journal article" date="2019" name="Int. J. Syst. Evol. Microbiol.">
        <title>The Global Catalogue of Microorganisms (GCM) 10K type strain sequencing project: providing services to taxonomists for standard genome sequencing and annotation.</title>
        <authorList>
            <consortium name="The Broad Institute Genomics Platform"/>
            <consortium name="The Broad Institute Genome Sequencing Center for Infectious Disease"/>
            <person name="Wu L."/>
            <person name="Ma J."/>
        </authorList>
    </citation>
    <scope>NUCLEOTIDE SEQUENCE [LARGE SCALE GENOMIC DNA]</scope>
    <source>
        <strain evidence="8">CGMCC 4.7237</strain>
    </source>
</reference>
<evidence type="ECO:0000256" key="2">
    <source>
        <dbReference type="ARBA" id="ARBA00022448"/>
    </source>
</evidence>
<dbReference type="InterPro" id="IPR013563">
    <property type="entry name" value="Oligopep_ABC_C"/>
</dbReference>
<feature type="region of interest" description="Disordered" evidence="5">
    <location>
        <begin position="351"/>
        <end position="382"/>
    </location>
</feature>
<dbReference type="PROSITE" id="PS50893">
    <property type="entry name" value="ABC_TRANSPORTER_2"/>
    <property type="match status" value="1"/>
</dbReference>
<dbReference type="InterPro" id="IPR027417">
    <property type="entry name" value="P-loop_NTPase"/>
</dbReference>
<dbReference type="Pfam" id="PF08352">
    <property type="entry name" value="oligo_HPY"/>
    <property type="match status" value="1"/>
</dbReference>
<dbReference type="RefSeq" id="WP_386428402.1">
    <property type="nucleotide sequence ID" value="NZ_JBHSBB010000009.1"/>
</dbReference>
<evidence type="ECO:0000256" key="5">
    <source>
        <dbReference type="SAM" id="MobiDB-lite"/>
    </source>
</evidence>
<evidence type="ECO:0000313" key="8">
    <source>
        <dbReference type="Proteomes" id="UP001595765"/>
    </source>
</evidence>
<feature type="compositionally biased region" description="Low complexity" evidence="5">
    <location>
        <begin position="1"/>
        <end position="27"/>
    </location>
</feature>
<dbReference type="Proteomes" id="UP001595765">
    <property type="component" value="Unassembled WGS sequence"/>
</dbReference>
<dbReference type="Pfam" id="PF00005">
    <property type="entry name" value="ABC_tran"/>
    <property type="match status" value="1"/>
</dbReference>
<protein>
    <submittedName>
        <fullName evidence="7">ABC transporter ATP-binding protein</fullName>
    </submittedName>
</protein>
<dbReference type="InterPro" id="IPR050319">
    <property type="entry name" value="ABC_transp_ATP-bind"/>
</dbReference>
<proteinExistence type="inferred from homology"/>
<sequence>MTVSAAGARTPDRTAPAAASAPRAGADQPGHADPAEVAATVAADTAPAPDGAAVLRVEGLGVSYPRRGVRGGEVPVLAGADLELAGGRILGLIGETGSGKTTLARAVVGTAPVTAGRITVEGVRVSGLRGRALREHRRSGRVQYMFQDPLRSLDPDLTVTELVGEPLAVAGVDKRERRARSAEALHRVGLDADALGDRIAAQLSGGQRQRVSLARAIVTRPALLLADEPVSALDASNRNHVLRLLDELRRDLGVAIVVISHDLGSLAGVADRIAVLYRGRLVEQGPTAEVLTRPLHPYTALLTASAPRIDRTGRGPGARTRPAAAGPPAWAVAPGACVFAHRCPFADADCRTQPGSSSHTGQRSAACHHPIRTPSDDWEATS</sequence>